<evidence type="ECO:0000256" key="1">
    <source>
        <dbReference type="ARBA" id="ARBA00022729"/>
    </source>
</evidence>
<proteinExistence type="predicted"/>
<feature type="coiled-coil region" evidence="5">
    <location>
        <begin position="105"/>
        <end position="139"/>
    </location>
</feature>
<evidence type="ECO:0000256" key="5">
    <source>
        <dbReference type="SAM" id="Coils"/>
    </source>
</evidence>
<protein>
    <submittedName>
        <fullName evidence="6">Uncharacterized protein</fullName>
    </submittedName>
</protein>
<keyword evidence="5" id="KW-0175">Coiled coil</keyword>
<keyword evidence="1" id="KW-0732">Signal</keyword>
<name>A0A813W866_9BILA</name>
<evidence type="ECO:0000313" key="7">
    <source>
        <dbReference type="Proteomes" id="UP000663845"/>
    </source>
</evidence>
<keyword evidence="2" id="KW-0677">Repeat</keyword>
<gene>
    <name evidence="6" type="ORF">JYZ213_LOCUS8228</name>
</gene>
<dbReference type="SUPFAM" id="SSF101898">
    <property type="entry name" value="NHL repeat"/>
    <property type="match status" value="2"/>
</dbReference>
<evidence type="ECO:0000256" key="4">
    <source>
        <dbReference type="PROSITE-ProRule" id="PRU00504"/>
    </source>
</evidence>
<sequence>MATLNNKTQCFMCNKEKNTYTCKGCTNEFCFPHLTEHRQRIETQLEAIINDHDQFQQTIIQQKQNPPNSSLIQQINQWETNSIHQIQQTAEECRETVVKLPQKLIDDVQKKFVELSQKLKEIREENEFNEIDLNNCQLKLKQITEELLQPSNISIRQDSQEFIKKISVISSSEQIQIKKKRFQQSAITVAGGIGKGQGLNQLCSPFGMFINNDKSIYITDYGNHRIVRWTLNSNTGQIIAGRNGQGNQNNQLYCPRDIVFDKKKNSFIISDEGNRRVIRYSDQNEPNQQILISNILCYGLAIDKNGFLYVCDCENHEVRRWKQGDDRSDLVAGGNGKGNHLNQLDGARYIFIDEDDSLYISDNENHRVMKWKKDAKEGIIVAGGNGNGDSLKQLSNPHGIIVDHLGQIYVADCSNHRVMRWCEGGEEGEIVVGGNGKGNQLNQLICPRGLSFDNEENLYVADYGNHRIQKKCFILEELQTKKNKFKQFAITVAGGIGKGQGLNQLYCPQGIFIDDNNKSIYIADSQNDRIVKLYLNSNTREIIAGGNGIGNKINQLFRPIDIIFDKENNSFIISDLGNRRIIRFYDQNQTNQQIIISNIDCYGLTIDKNGFIYTSDCQNHEVIRWKQGDKKGELVAGGNRQGNHLNQLNHPTYIFIDEDYSLYISDSDNHRVMKWKKGAKEGIIVGGGNGEGDSLKQLDHPQGLFVDHLGQIYVADYNNHRVMRWCEGNEEGEIVAGGNGERNQSNQLNCPMGLSFDNVGNLYVVDQHNHRIRKYEKI</sequence>
<dbReference type="PANTHER" id="PTHR10680">
    <property type="entry name" value="PEPTIDYL-GLYCINE ALPHA-AMIDATING MONOOXYGENASE"/>
    <property type="match status" value="1"/>
</dbReference>
<dbReference type="Gene3D" id="2.120.10.30">
    <property type="entry name" value="TolB, C-terminal domain"/>
    <property type="match status" value="4"/>
</dbReference>
<dbReference type="AlphaFoldDB" id="A0A813W866"/>
<dbReference type="EMBL" id="CAJNOG010000055">
    <property type="protein sequence ID" value="CAF0857189.1"/>
    <property type="molecule type" value="Genomic_DNA"/>
</dbReference>
<dbReference type="GO" id="GO:0005576">
    <property type="term" value="C:extracellular region"/>
    <property type="evidence" value="ECO:0007669"/>
    <property type="project" value="TreeGrafter"/>
</dbReference>
<dbReference type="Gene3D" id="2.40.10.500">
    <property type="match status" value="2"/>
</dbReference>
<organism evidence="6 7">
    <name type="scientific">Adineta steineri</name>
    <dbReference type="NCBI Taxonomy" id="433720"/>
    <lineage>
        <taxon>Eukaryota</taxon>
        <taxon>Metazoa</taxon>
        <taxon>Spiralia</taxon>
        <taxon>Gnathifera</taxon>
        <taxon>Rotifera</taxon>
        <taxon>Eurotatoria</taxon>
        <taxon>Bdelloidea</taxon>
        <taxon>Adinetida</taxon>
        <taxon>Adinetidae</taxon>
        <taxon>Adineta</taxon>
    </lineage>
</organism>
<dbReference type="CDD" id="cd05819">
    <property type="entry name" value="NHL"/>
    <property type="match status" value="2"/>
</dbReference>
<dbReference type="Pfam" id="PF01436">
    <property type="entry name" value="NHL"/>
    <property type="match status" value="4"/>
</dbReference>
<dbReference type="PANTHER" id="PTHR10680:SF28">
    <property type="entry name" value="SMP-30_GLUCONOLACTONASE_LRE-LIKE REGION DOMAIN-CONTAINING PROTEIN"/>
    <property type="match status" value="1"/>
</dbReference>
<comment type="caution">
    <text evidence="6">The sequence shown here is derived from an EMBL/GenBank/DDBJ whole genome shotgun (WGS) entry which is preliminary data.</text>
</comment>
<keyword evidence="3" id="KW-0325">Glycoprotein</keyword>
<evidence type="ECO:0000256" key="3">
    <source>
        <dbReference type="ARBA" id="ARBA00023180"/>
    </source>
</evidence>
<feature type="repeat" description="NHL" evidence="4">
    <location>
        <begin position="388"/>
        <end position="418"/>
    </location>
</feature>
<dbReference type="PROSITE" id="PS51125">
    <property type="entry name" value="NHL"/>
    <property type="match status" value="2"/>
</dbReference>
<dbReference type="InterPro" id="IPR011042">
    <property type="entry name" value="6-blade_b-propeller_TolB-like"/>
</dbReference>
<evidence type="ECO:0000313" key="6">
    <source>
        <dbReference type="EMBL" id="CAF0857189.1"/>
    </source>
</evidence>
<evidence type="ECO:0000256" key="2">
    <source>
        <dbReference type="ARBA" id="ARBA00022737"/>
    </source>
</evidence>
<reference evidence="6" key="1">
    <citation type="submission" date="2021-02" db="EMBL/GenBank/DDBJ databases">
        <authorList>
            <person name="Nowell W R."/>
        </authorList>
    </citation>
    <scope>NUCLEOTIDE SEQUENCE</scope>
</reference>
<dbReference type="Proteomes" id="UP000663845">
    <property type="component" value="Unassembled WGS sequence"/>
</dbReference>
<accession>A0A813W866</accession>
<feature type="repeat" description="NHL" evidence="4">
    <location>
        <begin position="692"/>
        <end position="722"/>
    </location>
</feature>
<dbReference type="InterPro" id="IPR001258">
    <property type="entry name" value="NHL_repeat"/>
</dbReference>